<organism evidence="1">
    <name type="scientific">Arundo donax</name>
    <name type="common">Giant reed</name>
    <name type="synonym">Donax arundinaceus</name>
    <dbReference type="NCBI Taxonomy" id="35708"/>
    <lineage>
        <taxon>Eukaryota</taxon>
        <taxon>Viridiplantae</taxon>
        <taxon>Streptophyta</taxon>
        <taxon>Embryophyta</taxon>
        <taxon>Tracheophyta</taxon>
        <taxon>Spermatophyta</taxon>
        <taxon>Magnoliopsida</taxon>
        <taxon>Liliopsida</taxon>
        <taxon>Poales</taxon>
        <taxon>Poaceae</taxon>
        <taxon>PACMAD clade</taxon>
        <taxon>Arundinoideae</taxon>
        <taxon>Arundineae</taxon>
        <taxon>Arundo</taxon>
    </lineage>
</organism>
<reference evidence="1" key="2">
    <citation type="journal article" date="2015" name="Data Brief">
        <title>Shoot transcriptome of the giant reed, Arundo donax.</title>
        <authorList>
            <person name="Barrero R.A."/>
            <person name="Guerrero F.D."/>
            <person name="Moolhuijzen P."/>
            <person name="Goolsby J.A."/>
            <person name="Tidwell J."/>
            <person name="Bellgard S.E."/>
            <person name="Bellgard M.I."/>
        </authorList>
    </citation>
    <scope>NUCLEOTIDE SEQUENCE</scope>
    <source>
        <tissue evidence="1">Shoot tissue taken approximately 20 cm above the soil surface</tissue>
    </source>
</reference>
<name>A0A0A8XWM7_ARUDO</name>
<dbReference type="AlphaFoldDB" id="A0A0A8XWM7"/>
<sequence>MRPHLAYMSTNPDPTTTFLPKQFRSAIC</sequence>
<proteinExistence type="predicted"/>
<reference evidence="1" key="1">
    <citation type="submission" date="2014-09" db="EMBL/GenBank/DDBJ databases">
        <authorList>
            <person name="Magalhaes I.L.F."/>
            <person name="Oliveira U."/>
            <person name="Santos F.R."/>
            <person name="Vidigal T.H.D.A."/>
            <person name="Brescovit A.D."/>
            <person name="Santos A.J."/>
        </authorList>
    </citation>
    <scope>NUCLEOTIDE SEQUENCE</scope>
    <source>
        <tissue evidence="1">Shoot tissue taken approximately 20 cm above the soil surface</tissue>
    </source>
</reference>
<protein>
    <submittedName>
        <fullName evidence="1">Uncharacterized protein</fullName>
    </submittedName>
</protein>
<dbReference type="EMBL" id="GBRH01279476">
    <property type="protein sequence ID" value="JAD18419.1"/>
    <property type="molecule type" value="Transcribed_RNA"/>
</dbReference>
<accession>A0A0A8XWM7</accession>
<evidence type="ECO:0000313" key="1">
    <source>
        <dbReference type="EMBL" id="JAD18419.1"/>
    </source>
</evidence>